<dbReference type="PROSITE" id="PS00678">
    <property type="entry name" value="WD_REPEATS_1"/>
    <property type="match status" value="1"/>
</dbReference>
<sequence length="439" mass="47137">MSFMDEFSQLSVASQAVAVTVCASALWITLRLLRAVAAFAGTVALWLLPRRSAKKTDVDSEISTPPRPRKEQQPQGVSIKQLMKSAQKSKLGTHADKHATSKLAIMGLKGHTAEVTGLSWSPDGTALATACDDRTVRIFNLADPTAKSIPFRKKELRVGVQDVAFADDEQHVAVQTKGLVNAAGLMMLDFGPKEPVEEWHERNVHNKLLGLCLASSSSSKAGYSVLASCSTKTDLRVYSSSGRLLGHMDTGGLSNYMATISPDGRWVAAGTFTSDVKVYEVAFDRLGAFTGIKLAMALKGHKSKASVFCVAFSPDLTKMVTASGDGLLKVWNINVRYHMDEDPKCILSTGLSLLPGKCYSRLAWGPEGLVAGVCGTTLHFIDSRSGEVVDRVEDAHDAAITCLAWSSSKLRSLHGPTHVLATGGLDGRVRLWAAPQKLV</sequence>
<dbReference type="KEGG" id="cvr:CHLNCDRAFT_137766"/>
<dbReference type="Pfam" id="PF00400">
    <property type="entry name" value="WD40"/>
    <property type="match status" value="3"/>
</dbReference>
<dbReference type="Proteomes" id="UP000008141">
    <property type="component" value="Unassembled WGS sequence"/>
</dbReference>
<dbReference type="PROSITE" id="PS50294">
    <property type="entry name" value="WD_REPEATS_REGION"/>
    <property type="match status" value="3"/>
</dbReference>
<dbReference type="InterPro" id="IPR019775">
    <property type="entry name" value="WD40_repeat_CS"/>
</dbReference>
<dbReference type="PROSITE" id="PS50082">
    <property type="entry name" value="WD_REPEATS_2"/>
    <property type="match status" value="3"/>
</dbReference>
<evidence type="ECO:0000313" key="5">
    <source>
        <dbReference type="EMBL" id="EFN59053.1"/>
    </source>
</evidence>
<feature type="repeat" description="WD" evidence="3">
    <location>
        <begin position="300"/>
        <end position="334"/>
    </location>
</feature>
<dbReference type="FunCoup" id="E1Z4G1">
    <property type="interactions" value="1532"/>
</dbReference>
<dbReference type="STRING" id="554065.E1Z4G1"/>
<organism evidence="6">
    <name type="scientific">Chlorella variabilis</name>
    <name type="common">Green alga</name>
    <dbReference type="NCBI Taxonomy" id="554065"/>
    <lineage>
        <taxon>Eukaryota</taxon>
        <taxon>Viridiplantae</taxon>
        <taxon>Chlorophyta</taxon>
        <taxon>core chlorophytes</taxon>
        <taxon>Trebouxiophyceae</taxon>
        <taxon>Chlorellales</taxon>
        <taxon>Chlorellaceae</taxon>
        <taxon>Chlorella clade</taxon>
        <taxon>Chlorella</taxon>
    </lineage>
</organism>
<feature type="region of interest" description="Disordered" evidence="4">
    <location>
        <begin position="56"/>
        <end position="77"/>
    </location>
</feature>
<dbReference type="Gene3D" id="2.130.10.10">
    <property type="entry name" value="YVTN repeat-like/Quinoprotein amine dehydrogenase"/>
    <property type="match status" value="3"/>
</dbReference>
<keyword evidence="1 3" id="KW-0853">WD repeat</keyword>
<evidence type="ECO:0008006" key="7">
    <source>
        <dbReference type="Google" id="ProtNLM"/>
    </source>
</evidence>
<feature type="repeat" description="WD" evidence="3">
    <location>
        <begin position="108"/>
        <end position="141"/>
    </location>
</feature>
<evidence type="ECO:0000313" key="6">
    <source>
        <dbReference type="Proteomes" id="UP000008141"/>
    </source>
</evidence>
<accession>E1Z4G1</accession>
<dbReference type="SUPFAM" id="SSF50978">
    <property type="entry name" value="WD40 repeat-like"/>
    <property type="match status" value="1"/>
</dbReference>
<reference evidence="5 6" key="1">
    <citation type="journal article" date="2010" name="Plant Cell">
        <title>The Chlorella variabilis NC64A genome reveals adaptation to photosymbiosis, coevolution with viruses, and cryptic sex.</title>
        <authorList>
            <person name="Blanc G."/>
            <person name="Duncan G."/>
            <person name="Agarkova I."/>
            <person name="Borodovsky M."/>
            <person name="Gurnon J."/>
            <person name="Kuo A."/>
            <person name="Lindquist E."/>
            <person name="Lucas S."/>
            <person name="Pangilinan J."/>
            <person name="Polle J."/>
            <person name="Salamov A."/>
            <person name="Terry A."/>
            <person name="Yamada T."/>
            <person name="Dunigan D.D."/>
            <person name="Grigoriev I.V."/>
            <person name="Claverie J.M."/>
            <person name="Van Etten J.L."/>
        </authorList>
    </citation>
    <scope>NUCLEOTIDE SEQUENCE [LARGE SCALE GENOMIC DNA]</scope>
    <source>
        <strain evidence="5 6">NC64A</strain>
    </source>
</reference>
<evidence type="ECO:0000256" key="2">
    <source>
        <dbReference type="ARBA" id="ARBA00022737"/>
    </source>
</evidence>
<keyword evidence="2" id="KW-0677">Repeat</keyword>
<evidence type="ECO:0000256" key="3">
    <source>
        <dbReference type="PROSITE-ProRule" id="PRU00221"/>
    </source>
</evidence>
<dbReference type="InterPro" id="IPR036322">
    <property type="entry name" value="WD40_repeat_dom_sf"/>
</dbReference>
<dbReference type="InParanoid" id="E1Z4G1"/>
<feature type="repeat" description="WD" evidence="3">
    <location>
        <begin position="393"/>
        <end position="432"/>
    </location>
</feature>
<dbReference type="OMA" id="PVEEWHE"/>
<evidence type="ECO:0000256" key="1">
    <source>
        <dbReference type="ARBA" id="ARBA00022574"/>
    </source>
</evidence>
<dbReference type="SMART" id="SM00320">
    <property type="entry name" value="WD40"/>
    <property type="match status" value="5"/>
</dbReference>
<proteinExistence type="predicted"/>
<protein>
    <recommendedName>
        <fullName evidence="7">Anaphase-promoting complex subunit 4 WD40 domain-containing protein</fullName>
    </recommendedName>
</protein>
<dbReference type="OrthoDB" id="346371at2759"/>
<gene>
    <name evidence="5" type="ORF">CHLNCDRAFT_137766</name>
</gene>
<dbReference type="InterPro" id="IPR001680">
    <property type="entry name" value="WD40_rpt"/>
</dbReference>
<dbReference type="RefSeq" id="XP_005851155.1">
    <property type="nucleotide sequence ID" value="XM_005851093.1"/>
</dbReference>
<dbReference type="EMBL" id="GL433836">
    <property type="protein sequence ID" value="EFN59053.1"/>
    <property type="molecule type" value="Genomic_DNA"/>
</dbReference>
<dbReference type="AlphaFoldDB" id="E1Z4G1"/>
<evidence type="ECO:0000256" key="4">
    <source>
        <dbReference type="SAM" id="MobiDB-lite"/>
    </source>
</evidence>
<keyword evidence="6" id="KW-1185">Reference proteome</keyword>
<name>E1Z4G1_CHLVA</name>
<dbReference type="InterPro" id="IPR015943">
    <property type="entry name" value="WD40/YVTN_repeat-like_dom_sf"/>
</dbReference>
<dbReference type="eggNOG" id="KOG2096">
    <property type="taxonomic scope" value="Eukaryota"/>
</dbReference>
<dbReference type="PANTHER" id="PTHR45282:SF2">
    <property type="entry name" value="OS03G0858400 PROTEIN"/>
    <property type="match status" value="1"/>
</dbReference>
<dbReference type="PANTHER" id="PTHR45282">
    <property type="entry name" value="OS03G0858400 PROTEIN"/>
    <property type="match status" value="1"/>
</dbReference>
<dbReference type="GeneID" id="17358676"/>